<dbReference type="InterPro" id="IPR035990">
    <property type="entry name" value="TIM_sf"/>
</dbReference>
<evidence type="ECO:0000256" key="3">
    <source>
        <dbReference type="ARBA" id="ARBA00007422"/>
    </source>
</evidence>
<evidence type="ECO:0000256" key="8">
    <source>
        <dbReference type="HAMAP-Rule" id="MF_00147"/>
    </source>
</evidence>
<dbReference type="RefSeq" id="WP_136384111.1">
    <property type="nucleotide sequence ID" value="NZ_SSOD01000004.1"/>
</dbReference>
<dbReference type="GO" id="GO:0046166">
    <property type="term" value="P:glyceraldehyde-3-phosphate biosynthetic process"/>
    <property type="evidence" value="ECO:0007669"/>
    <property type="project" value="TreeGrafter"/>
</dbReference>
<evidence type="ECO:0000256" key="5">
    <source>
        <dbReference type="ARBA" id="ARBA00022490"/>
    </source>
</evidence>
<comment type="caution">
    <text evidence="10">The sequence shown here is derived from an EMBL/GenBank/DDBJ whole genome shotgun (WGS) entry which is preliminary data.</text>
</comment>
<keyword evidence="11" id="KW-1185">Reference proteome</keyword>
<keyword evidence="6 8" id="KW-0324">Glycolysis</keyword>
<evidence type="ECO:0000256" key="2">
    <source>
        <dbReference type="ARBA" id="ARBA00004939"/>
    </source>
</evidence>
<dbReference type="GO" id="GO:0006096">
    <property type="term" value="P:glycolytic process"/>
    <property type="evidence" value="ECO:0007669"/>
    <property type="project" value="UniProtKB-UniRule"/>
</dbReference>
<keyword evidence="5 8" id="KW-0963">Cytoplasm</keyword>
<comment type="function">
    <text evidence="8">Involved in the gluconeogenesis. Catalyzes stereospecifically the conversion of dihydroxyacetone phosphate (DHAP) to D-glyceraldehyde-3-phosphate (G3P).</text>
</comment>
<dbReference type="OrthoDB" id="9809429at2"/>
<dbReference type="PROSITE" id="PS00171">
    <property type="entry name" value="TIM_1"/>
    <property type="match status" value="1"/>
</dbReference>
<protein>
    <recommendedName>
        <fullName evidence="8 9">Triosephosphate isomerase</fullName>
        <shortName evidence="8">TIM</shortName>
        <shortName evidence="8">TPI</shortName>
        <ecNumber evidence="8 9">5.3.1.1</ecNumber>
    </recommendedName>
    <alternativeName>
        <fullName evidence="8">Triose-phosphate isomerase</fullName>
    </alternativeName>
</protein>
<proteinExistence type="inferred from homology"/>
<comment type="pathway">
    <text evidence="2">Carbohydrate metabolism; erythritol degradation.</text>
</comment>
<dbReference type="CDD" id="cd00311">
    <property type="entry name" value="TIM"/>
    <property type="match status" value="1"/>
</dbReference>
<dbReference type="Proteomes" id="UP000307956">
    <property type="component" value="Unassembled WGS sequence"/>
</dbReference>
<dbReference type="UniPathway" id="UPA00138"/>
<dbReference type="PROSITE" id="PS51440">
    <property type="entry name" value="TIM_2"/>
    <property type="match status" value="1"/>
</dbReference>
<dbReference type="GO" id="GO:0005829">
    <property type="term" value="C:cytosol"/>
    <property type="evidence" value="ECO:0007669"/>
    <property type="project" value="TreeGrafter"/>
</dbReference>
<comment type="catalytic activity">
    <reaction evidence="8 9">
        <text>D-glyceraldehyde 3-phosphate = dihydroxyacetone phosphate</text>
        <dbReference type="Rhea" id="RHEA:18585"/>
        <dbReference type="ChEBI" id="CHEBI:57642"/>
        <dbReference type="ChEBI" id="CHEBI:59776"/>
        <dbReference type="EC" id="5.3.1.1"/>
    </reaction>
</comment>
<dbReference type="UniPathway" id="UPA00109">
    <property type="reaction ID" value="UER00189"/>
</dbReference>
<comment type="subunit">
    <text evidence="8 9">Homodimer.</text>
</comment>
<feature type="binding site" evidence="8">
    <location>
        <begin position="230"/>
        <end position="231"/>
    </location>
    <ligand>
        <name>substrate</name>
    </ligand>
</feature>
<dbReference type="PANTHER" id="PTHR21139">
    <property type="entry name" value="TRIOSEPHOSPHATE ISOMERASE"/>
    <property type="match status" value="1"/>
</dbReference>
<evidence type="ECO:0000256" key="7">
    <source>
        <dbReference type="ARBA" id="ARBA00023235"/>
    </source>
</evidence>
<feature type="binding site" evidence="8">
    <location>
        <begin position="9"/>
        <end position="11"/>
    </location>
    <ligand>
        <name>substrate</name>
    </ligand>
</feature>
<keyword evidence="7 8" id="KW-0413">Isomerase</keyword>
<dbReference type="InterPro" id="IPR000652">
    <property type="entry name" value="Triosephosphate_isomerase"/>
</dbReference>
<dbReference type="Gene3D" id="3.20.20.70">
    <property type="entry name" value="Aldolase class I"/>
    <property type="match status" value="1"/>
</dbReference>
<dbReference type="EMBL" id="SSOD01000004">
    <property type="protein sequence ID" value="THF62557.1"/>
    <property type="molecule type" value="Genomic_DNA"/>
</dbReference>
<feature type="active site" description="Proton acceptor" evidence="8">
    <location>
        <position position="165"/>
    </location>
</feature>
<dbReference type="InterPro" id="IPR013785">
    <property type="entry name" value="Aldolase_TIM"/>
</dbReference>
<evidence type="ECO:0000256" key="9">
    <source>
        <dbReference type="RuleBase" id="RU363013"/>
    </source>
</evidence>
<comment type="pathway">
    <text evidence="8 9">Carbohydrate biosynthesis; gluconeogenesis.</text>
</comment>
<comment type="pathway">
    <text evidence="1 8 9">Carbohydrate degradation; glycolysis; D-glyceraldehyde 3-phosphate from glycerone phosphate: step 1/1.</text>
</comment>
<feature type="active site" description="Electrophile" evidence="8">
    <location>
        <position position="93"/>
    </location>
</feature>
<comment type="similarity">
    <text evidence="3 8 9">Belongs to the triosephosphate isomerase family.</text>
</comment>
<comment type="subcellular location">
    <subcellularLocation>
        <location evidence="8 9">Cytoplasm</location>
    </subcellularLocation>
</comment>
<evidence type="ECO:0000256" key="1">
    <source>
        <dbReference type="ARBA" id="ARBA00004680"/>
    </source>
</evidence>
<reference evidence="10 11" key="1">
    <citation type="submission" date="2019-04" db="EMBL/GenBank/DDBJ databases">
        <title>Azoarcus rhizosphaerae sp. nov. isolated from rhizosphere of Ficus religiosa.</title>
        <authorList>
            <person name="Lin S.-Y."/>
            <person name="Hameed A."/>
            <person name="Hsu Y.-H."/>
            <person name="Young C.-C."/>
        </authorList>
    </citation>
    <scope>NUCLEOTIDE SEQUENCE [LARGE SCALE GENOMIC DNA]</scope>
    <source>
        <strain evidence="10 11">CC-YHH848</strain>
    </source>
</reference>
<keyword evidence="4 8" id="KW-0312">Gluconeogenesis</keyword>
<dbReference type="InterPro" id="IPR022896">
    <property type="entry name" value="TrioseP_Isoase_bac/euk"/>
</dbReference>
<feature type="binding site" evidence="8">
    <location>
        <position position="209"/>
    </location>
    <ligand>
        <name>substrate</name>
    </ligand>
</feature>
<evidence type="ECO:0000256" key="6">
    <source>
        <dbReference type="ARBA" id="ARBA00023152"/>
    </source>
</evidence>
<dbReference type="GO" id="GO:0004807">
    <property type="term" value="F:triose-phosphate isomerase activity"/>
    <property type="evidence" value="ECO:0007669"/>
    <property type="project" value="UniProtKB-UniRule"/>
</dbReference>
<name>A0A4V3WBA7_9RHOO</name>
<dbReference type="FunFam" id="3.20.20.70:FF:000016">
    <property type="entry name" value="Triosephosphate isomerase"/>
    <property type="match status" value="1"/>
</dbReference>
<gene>
    <name evidence="8" type="primary">tpiA</name>
    <name evidence="10" type="ORF">E6O51_06205</name>
</gene>
<dbReference type="PANTHER" id="PTHR21139:SF42">
    <property type="entry name" value="TRIOSEPHOSPHATE ISOMERASE"/>
    <property type="match status" value="1"/>
</dbReference>
<dbReference type="SUPFAM" id="SSF51351">
    <property type="entry name" value="Triosephosphate isomerase (TIM)"/>
    <property type="match status" value="1"/>
</dbReference>
<dbReference type="HAMAP" id="MF_00147_B">
    <property type="entry name" value="TIM_B"/>
    <property type="match status" value="1"/>
</dbReference>
<dbReference type="InterPro" id="IPR020861">
    <property type="entry name" value="Triosephosphate_isomerase_AS"/>
</dbReference>
<dbReference type="Pfam" id="PF00121">
    <property type="entry name" value="TIM"/>
    <property type="match status" value="1"/>
</dbReference>
<feature type="binding site" evidence="8">
    <location>
        <position position="171"/>
    </location>
    <ligand>
        <name>substrate</name>
    </ligand>
</feature>
<accession>A0A4V3WBA7</accession>
<dbReference type="GO" id="GO:0019563">
    <property type="term" value="P:glycerol catabolic process"/>
    <property type="evidence" value="ECO:0007669"/>
    <property type="project" value="TreeGrafter"/>
</dbReference>
<dbReference type="AlphaFoldDB" id="A0A4V3WBA7"/>
<dbReference type="NCBIfam" id="TIGR00419">
    <property type="entry name" value="tim"/>
    <property type="match status" value="1"/>
</dbReference>
<evidence type="ECO:0000313" key="11">
    <source>
        <dbReference type="Proteomes" id="UP000307956"/>
    </source>
</evidence>
<sequence length="251" mass="25320">MADKLVAGNWKMHGSLAANAALLGGLASAGELGVSCAVCVPYPYLAQARQCLEAASIVLGAQDVSEFAAGAYTGEVSGAMLAEFGCRYAIVGHSERRALFGEDDATVGRKAAAALAAELVPIVCVGETLAERDAGATLAVIRRQLDAVAAVLGGAALARVVLAYEPVWAIGTGRSATPVQVGEVHGAIRAWLGERCAQAAAVPILYGGSVKPDNAAELFAVKDVDGGLVGGASLVAEDFLAICRAAAKAQT</sequence>
<evidence type="ECO:0000256" key="4">
    <source>
        <dbReference type="ARBA" id="ARBA00022432"/>
    </source>
</evidence>
<organism evidence="10 11">
    <name type="scientific">Pseudothauera rhizosphaerae</name>
    <dbReference type="NCBI Taxonomy" id="2565932"/>
    <lineage>
        <taxon>Bacteria</taxon>
        <taxon>Pseudomonadati</taxon>
        <taxon>Pseudomonadota</taxon>
        <taxon>Betaproteobacteria</taxon>
        <taxon>Rhodocyclales</taxon>
        <taxon>Zoogloeaceae</taxon>
        <taxon>Pseudothauera</taxon>
    </lineage>
</organism>
<dbReference type="EC" id="5.3.1.1" evidence="8 9"/>
<dbReference type="GO" id="GO:0006094">
    <property type="term" value="P:gluconeogenesis"/>
    <property type="evidence" value="ECO:0007669"/>
    <property type="project" value="UniProtKB-UniRule"/>
</dbReference>
<evidence type="ECO:0000313" key="10">
    <source>
        <dbReference type="EMBL" id="THF62557.1"/>
    </source>
</evidence>